<name>H5SM42_9CHLR</name>
<dbReference type="InterPro" id="IPR003646">
    <property type="entry name" value="SH3-like_bac-type"/>
</dbReference>
<dbReference type="PROSITE" id="PS51781">
    <property type="entry name" value="SH3B"/>
    <property type="match status" value="1"/>
</dbReference>
<protein>
    <recommendedName>
        <fullName evidence="3">SH3b domain-containing protein</fullName>
    </recommendedName>
</protein>
<evidence type="ECO:0000313" key="4">
    <source>
        <dbReference type="EMBL" id="BAL57228.1"/>
    </source>
</evidence>
<reference evidence="4" key="1">
    <citation type="journal article" date="2005" name="Environ. Microbiol.">
        <title>Genetic and functional properties of uncultivated thermophilic crenarchaeotes from a subsurface gold mine as revealed by analysis of genome fragments.</title>
        <authorList>
            <person name="Nunoura T."/>
            <person name="Hirayama H."/>
            <person name="Takami H."/>
            <person name="Oida H."/>
            <person name="Nishi S."/>
            <person name="Shimamura S."/>
            <person name="Suzuki Y."/>
            <person name="Inagaki F."/>
            <person name="Takai K."/>
            <person name="Nealson K.H."/>
            <person name="Horikoshi K."/>
        </authorList>
    </citation>
    <scope>NUCLEOTIDE SEQUENCE</scope>
</reference>
<feature type="chain" id="PRO_5010834932" description="SH3b domain-containing protein" evidence="2">
    <location>
        <begin position="28"/>
        <end position="191"/>
    </location>
</feature>
<evidence type="ECO:0000313" key="5">
    <source>
        <dbReference type="EMBL" id="BAL58046.1"/>
    </source>
</evidence>
<dbReference type="AlphaFoldDB" id="H5SM42"/>
<evidence type="ECO:0000256" key="2">
    <source>
        <dbReference type="SAM" id="SignalP"/>
    </source>
</evidence>
<keyword evidence="1" id="KW-0472">Membrane</keyword>
<dbReference type="Gene3D" id="2.30.30.40">
    <property type="entry name" value="SH3 Domains"/>
    <property type="match status" value="1"/>
</dbReference>
<evidence type="ECO:0000256" key="1">
    <source>
        <dbReference type="SAM" id="Phobius"/>
    </source>
</evidence>
<dbReference type="EMBL" id="AP011770">
    <property type="protein sequence ID" value="BAL57228.1"/>
    <property type="molecule type" value="Genomic_DNA"/>
</dbReference>
<dbReference type="SMART" id="SM00287">
    <property type="entry name" value="SH3b"/>
    <property type="match status" value="1"/>
</dbReference>
<keyword evidence="1" id="KW-0812">Transmembrane</keyword>
<proteinExistence type="predicted"/>
<sequence>MKTKNTFLLFLLLSLLLVLFVPARAQAPTPTATLNAPYVIVTYEEEINVRAGPGTLYPIVGKLSPGATAPALGVSPGKIWVQIAYPGAPEGKGWVHSTLVQLVTTRELPVIQPPPTPTPRITATIDPTLMAAFHFEPTATRLPTFTPAPPVIIPSFTAPGTENPVNGATGIYIVGFSLLGLLGFALSARRK</sequence>
<keyword evidence="1" id="KW-1133">Transmembrane helix</keyword>
<feature type="domain" description="SH3b" evidence="3">
    <location>
        <begin position="36"/>
        <end position="106"/>
    </location>
</feature>
<dbReference type="Pfam" id="PF08239">
    <property type="entry name" value="SH3_3"/>
    <property type="match status" value="1"/>
</dbReference>
<accession>H5SM42</accession>
<feature type="transmembrane region" description="Helical" evidence="1">
    <location>
        <begin position="169"/>
        <end position="188"/>
    </location>
</feature>
<feature type="signal peptide" evidence="2">
    <location>
        <begin position="1"/>
        <end position="27"/>
    </location>
</feature>
<keyword evidence="2" id="KW-0732">Signal</keyword>
<reference evidence="4" key="2">
    <citation type="journal article" date="2012" name="PLoS ONE">
        <title>A Deeply Branching Thermophilic Bacterium with an Ancient Acetyl-CoA Pathway Dominates a Subsurface Ecosystem.</title>
        <authorList>
            <person name="Takami H."/>
            <person name="Noguchi H."/>
            <person name="Takaki Y."/>
            <person name="Uchiyama I."/>
            <person name="Toyoda A."/>
            <person name="Nishi S."/>
            <person name="Chee G.-J."/>
            <person name="Arai W."/>
            <person name="Nunoura T."/>
            <person name="Itoh T."/>
            <person name="Hattori M."/>
            <person name="Takai K."/>
        </authorList>
    </citation>
    <scope>NUCLEOTIDE SEQUENCE</scope>
</reference>
<evidence type="ECO:0000259" key="3">
    <source>
        <dbReference type="PROSITE" id="PS51781"/>
    </source>
</evidence>
<organism evidence="4">
    <name type="scientific">uncultured Chloroflexota bacterium</name>
    <dbReference type="NCBI Taxonomy" id="166587"/>
    <lineage>
        <taxon>Bacteria</taxon>
        <taxon>Bacillati</taxon>
        <taxon>Chloroflexota</taxon>
        <taxon>environmental samples</taxon>
    </lineage>
</organism>
<dbReference type="EMBL" id="AP011792">
    <property type="protein sequence ID" value="BAL58046.1"/>
    <property type="molecule type" value="Genomic_DNA"/>
</dbReference>
<gene>
    <name evidence="4" type="ORF">HGMM_F48D12C27</name>
    <name evidence="5" type="ORF">HGMM_F54B02C11</name>
</gene>